<evidence type="ECO:0000313" key="4">
    <source>
        <dbReference type="Proteomes" id="UP000177954"/>
    </source>
</evidence>
<accession>A0A1G2H2I1</accession>
<comment type="caution">
    <text evidence="3">The sequence shown here is derived from an EMBL/GenBank/DDBJ whole genome shotgun (WGS) entry which is preliminary data.</text>
</comment>
<reference evidence="3 4" key="1">
    <citation type="journal article" date="2016" name="Nat. Commun.">
        <title>Thousands of microbial genomes shed light on interconnected biogeochemical processes in an aquifer system.</title>
        <authorList>
            <person name="Anantharaman K."/>
            <person name="Brown C.T."/>
            <person name="Hug L.A."/>
            <person name="Sharon I."/>
            <person name="Castelle C.J."/>
            <person name="Probst A.J."/>
            <person name="Thomas B.C."/>
            <person name="Singh A."/>
            <person name="Wilkins M.J."/>
            <person name="Karaoz U."/>
            <person name="Brodie E.L."/>
            <person name="Williams K.H."/>
            <person name="Hubbard S.S."/>
            <person name="Banfield J.F."/>
        </authorList>
    </citation>
    <scope>NUCLEOTIDE SEQUENCE [LARGE SCALE GENOMIC DNA]</scope>
</reference>
<dbReference type="Proteomes" id="UP000177954">
    <property type="component" value="Unassembled WGS sequence"/>
</dbReference>
<dbReference type="PANTHER" id="PTHR30345:SF0">
    <property type="entry name" value="DNA DAMAGE-REPAIR_TOLERATION PROTEIN DRT102"/>
    <property type="match status" value="1"/>
</dbReference>
<organism evidence="3 4">
    <name type="scientific">Candidatus Ryanbacteria bacterium RIFCSPLOWO2_02_FULL_47_14</name>
    <dbReference type="NCBI Taxonomy" id="1802129"/>
    <lineage>
        <taxon>Bacteria</taxon>
        <taxon>Candidatus Ryaniibacteriota</taxon>
    </lineage>
</organism>
<sequence>MTIFLAADHAGFELKEFIKKELESKGHKIVDKGAYMLEPEDDYPLYMKAAALEVQKNPESRGIIFGGSGQGEAIAANRFRGVRATVYYGGNKEIIVLSREHNDANILSLGARFLSISEAQEAVFLWLETKFSGDERHKRRIGELDES</sequence>
<feature type="binding site" evidence="2">
    <location>
        <position position="140"/>
    </location>
    <ligand>
        <name>D-ribulose 5-phosphate</name>
        <dbReference type="ChEBI" id="CHEBI:58121"/>
    </ligand>
</feature>
<dbReference type="GO" id="GO:0004751">
    <property type="term" value="F:ribose-5-phosphate isomerase activity"/>
    <property type="evidence" value="ECO:0007669"/>
    <property type="project" value="TreeGrafter"/>
</dbReference>
<keyword evidence="3" id="KW-0413">Isomerase</keyword>
<dbReference type="InterPro" id="IPR003500">
    <property type="entry name" value="RpiB_LacA_LacB"/>
</dbReference>
<dbReference type="NCBIfam" id="NF004051">
    <property type="entry name" value="PRK05571.1"/>
    <property type="match status" value="1"/>
</dbReference>
<dbReference type="Gene3D" id="3.40.1400.10">
    <property type="entry name" value="Sugar-phosphate isomerase, RpiB/LacA/LacB"/>
    <property type="match status" value="1"/>
</dbReference>
<dbReference type="InterPro" id="IPR036569">
    <property type="entry name" value="RpiB_LacA_LacB_sf"/>
</dbReference>
<evidence type="ECO:0000256" key="2">
    <source>
        <dbReference type="PIRSR" id="PIRSR005384-2"/>
    </source>
</evidence>
<feature type="binding site" evidence="2">
    <location>
        <position position="112"/>
    </location>
    <ligand>
        <name>D-ribulose 5-phosphate</name>
        <dbReference type="ChEBI" id="CHEBI:58121"/>
    </ligand>
</feature>
<dbReference type="STRING" id="1802129.A3J04_03995"/>
<dbReference type="PANTHER" id="PTHR30345">
    <property type="entry name" value="RIBOSE-5-PHOSPHATE ISOMERASE B"/>
    <property type="match status" value="1"/>
</dbReference>
<feature type="binding site" evidence="2">
    <location>
        <begin position="67"/>
        <end position="71"/>
    </location>
    <ligand>
        <name>D-ribulose 5-phosphate</name>
        <dbReference type="ChEBI" id="CHEBI:58121"/>
    </ligand>
</feature>
<dbReference type="GO" id="GO:0009052">
    <property type="term" value="P:pentose-phosphate shunt, non-oxidative branch"/>
    <property type="evidence" value="ECO:0007669"/>
    <property type="project" value="TreeGrafter"/>
</dbReference>
<feature type="binding site" evidence="2">
    <location>
        <begin position="8"/>
        <end position="9"/>
    </location>
    <ligand>
        <name>D-ribulose 5-phosphate</name>
        <dbReference type="ChEBI" id="CHEBI:58121"/>
    </ligand>
</feature>
<evidence type="ECO:0000313" key="3">
    <source>
        <dbReference type="EMBL" id="OGZ56559.1"/>
    </source>
</evidence>
<dbReference type="AlphaFoldDB" id="A0A1G2H2I1"/>
<dbReference type="SUPFAM" id="SSF89623">
    <property type="entry name" value="Ribose/Galactose isomerase RpiB/AlsB"/>
    <property type="match status" value="1"/>
</dbReference>
<proteinExistence type="inferred from homology"/>
<feature type="binding site" evidence="2">
    <location>
        <position position="102"/>
    </location>
    <ligand>
        <name>D-ribulose 5-phosphate</name>
        <dbReference type="ChEBI" id="CHEBI:58121"/>
    </ligand>
</feature>
<protein>
    <submittedName>
        <fullName evidence="3">Ribose-5-phosphate isomerase</fullName>
    </submittedName>
</protein>
<gene>
    <name evidence="3" type="ORF">A3J04_03995</name>
</gene>
<dbReference type="Pfam" id="PF02502">
    <property type="entry name" value="LacAB_rpiB"/>
    <property type="match status" value="1"/>
</dbReference>
<name>A0A1G2H2I1_9BACT</name>
<dbReference type="GO" id="GO:0019316">
    <property type="term" value="P:D-allose catabolic process"/>
    <property type="evidence" value="ECO:0007669"/>
    <property type="project" value="TreeGrafter"/>
</dbReference>
<feature type="binding site" evidence="2">
    <location>
        <position position="136"/>
    </location>
    <ligand>
        <name>D-ribulose 5-phosphate</name>
        <dbReference type="ChEBI" id="CHEBI:58121"/>
    </ligand>
</feature>
<dbReference type="EMBL" id="MHNZ01000014">
    <property type="protein sequence ID" value="OGZ56559.1"/>
    <property type="molecule type" value="Genomic_DNA"/>
</dbReference>
<evidence type="ECO:0000256" key="1">
    <source>
        <dbReference type="ARBA" id="ARBA00008754"/>
    </source>
</evidence>
<dbReference type="NCBIfam" id="TIGR00689">
    <property type="entry name" value="rpiB_lacA_lacB"/>
    <property type="match status" value="1"/>
</dbReference>
<dbReference type="PIRSF" id="PIRSF005384">
    <property type="entry name" value="RpiB_LacA_B"/>
    <property type="match status" value="1"/>
</dbReference>
<comment type="similarity">
    <text evidence="1">Belongs to the LacAB/RpiB family.</text>
</comment>